<dbReference type="OrthoDB" id="8102108at2"/>
<protein>
    <submittedName>
        <fullName evidence="2">Uncharacterized protein</fullName>
    </submittedName>
</protein>
<dbReference type="EMBL" id="VIWP01000004">
    <property type="protein sequence ID" value="TWF53311.1"/>
    <property type="molecule type" value="Genomic_DNA"/>
</dbReference>
<sequence length="287" mass="32038">MINDEIPVFDRRDTMPALSDDADSQQWQPCRSPPMRSVTAKLVSDGPSVTWRLDAQAARLTSNAYRGQADNDNFDWPLQKLLVTERNDRCLQLARRYRDLHDNATRPTQLIGKEADNLYIVHRTDEDGKSKGVKVVTGKKANVDRPARRIVMAGSETKTRAAAVPKNWNGDWPILSAIDAKRELAFLRSKLAFVPKILDAFEWAVCDNLTLAEIGERLGAGSKGGKGEARARIFDGFGIVDRYWQLGNVTEKSSVTSCLPWQEGVPLPAGFYRSKLQPDRIFPQAAA</sequence>
<dbReference type="AlphaFoldDB" id="A0A561QSE7"/>
<feature type="region of interest" description="Disordered" evidence="1">
    <location>
        <begin position="1"/>
        <end position="38"/>
    </location>
</feature>
<dbReference type="RefSeq" id="WP_145639030.1">
    <property type="nucleotide sequence ID" value="NZ_VIWP01000004.1"/>
</dbReference>
<evidence type="ECO:0000313" key="2">
    <source>
        <dbReference type="EMBL" id="TWF53311.1"/>
    </source>
</evidence>
<keyword evidence="3" id="KW-1185">Reference proteome</keyword>
<proteinExistence type="predicted"/>
<gene>
    <name evidence="2" type="ORF">FHW37_104590</name>
</gene>
<evidence type="ECO:0000256" key="1">
    <source>
        <dbReference type="SAM" id="MobiDB-lite"/>
    </source>
</evidence>
<comment type="caution">
    <text evidence="2">The sequence shown here is derived from an EMBL/GenBank/DDBJ whole genome shotgun (WGS) entry which is preliminary data.</text>
</comment>
<accession>A0A561QSE7</accession>
<dbReference type="Proteomes" id="UP000320653">
    <property type="component" value="Unassembled WGS sequence"/>
</dbReference>
<evidence type="ECO:0000313" key="3">
    <source>
        <dbReference type="Proteomes" id="UP000320653"/>
    </source>
</evidence>
<organism evidence="2 3">
    <name type="scientific">Neorhizobium alkalisoli</name>
    <dbReference type="NCBI Taxonomy" id="528178"/>
    <lineage>
        <taxon>Bacteria</taxon>
        <taxon>Pseudomonadati</taxon>
        <taxon>Pseudomonadota</taxon>
        <taxon>Alphaproteobacteria</taxon>
        <taxon>Hyphomicrobiales</taxon>
        <taxon>Rhizobiaceae</taxon>
        <taxon>Rhizobium/Agrobacterium group</taxon>
        <taxon>Neorhizobium</taxon>
    </lineage>
</organism>
<reference evidence="2 3" key="1">
    <citation type="submission" date="2019-06" db="EMBL/GenBank/DDBJ databases">
        <title>Sorghum-associated microbial communities from plants grown in Nebraska, USA.</title>
        <authorList>
            <person name="Schachtman D."/>
        </authorList>
    </citation>
    <scope>NUCLEOTIDE SEQUENCE [LARGE SCALE GENOMIC DNA]</scope>
    <source>
        <strain evidence="2 3">1225</strain>
    </source>
</reference>
<name>A0A561QSE7_9HYPH</name>